<dbReference type="EMBL" id="JAANBB010000265">
    <property type="protein sequence ID" value="KAF7545202.1"/>
    <property type="molecule type" value="Genomic_DNA"/>
</dbReference>
<dbReference type="Gene3D" id="3.40.309.10">
    <property type="entry name" value="Aldehyde Dehydrogenase, Chain A, domain 2"/>
    <property type="match status" value="1"/>
</dbReference>
<evidence type="ECO:0000313" key="9">
    <source>
        <dbReference type="Proteomes" id="UP000722485"/>
    </source>
</evidence>
<dbReference type="InterPro" id="IPR029510">
    <property type="entry name" value="Ald_DH_CS_GLU"/>
</dbReference>
<dbReference type="InterPro" id="IPR016161">
    <property type="entry name" value="Ald_DH/histidinol_DH"/>
</dbReference>
<dbReference type="InterPro" id="IPR016163">
    <property type="entry name" value="Ald_DH_C"/>
</dbReference>
<evidence type="ECO:0000313" key="8">
    <source>
        <dbReference type="EMBL" id="KAF7545202.1"/>
    </source>
</evidence>
<protein>
    <recommendedName>
        <fullName evidence="3">aldehyde dehydrogenase (NAD(+))</fullName>
        <ecNumber evidence="3">1.2.1.3</ecNumber>
    </recommendedName>
</protein>
<dbReference type="Pfam" id="PF00171">
    <property type="entry name" value="Aldedh"/>
    <property type="match status" value="1"/>
</dbReference>
<comment type="caution">
    <text evidence="8">The sequence shown here is derived from an EMBL/GenBank/DDBJ whole genome shotgun (WGS) entry which is preliminary data.</text>
</comment>
<dbReference type="FunFam" id="3.40.309.10:FF:000012">
    <property type="entry name" value="Betaine aldehyde dehydrogenase"/>
    <property type="match status" value="1"/>
</dbReference>
<dbReference type="SUPFAM" id="SSF53720">
    <property type="entry name" value="ALDH-like"/>
    <property type="match status" value="1"/>
</dbReference>
<evidence type="ECO:0000256" key="1">
    <source>
        <dbReference type="ARBA" id="ARBA00009986"/>
    </source>
</evidence>
<evidence type="ECO:0000256" key="5">
    <source>
        <dbReference type="PROSITE-ProRule" id="PRU10007"/>
    </source>
</evidence>
<name>A0A9P5H573_9HYPO</name>
<dbReference type="AlphaFoldDB" id="A0A9P5H573"/>
<feature type="domain" description="Aldehyde dehydrogenase" evidence="7">
    <location>
        <begin position="32"/>
        <end position="500"/>
    </location>
</feature>
<dbReference type="EC" id="1.2.1.3" evidence="3"/>
<evidence type="ECO:0000256" key="2">
    <source>
        <dbReference type="ARBA" id="ARBA00023002"/>
    </source>
</evidence>
<keyword evidence="2 6" id="KW-0560">Oxidoreductase</keyword>
<organism evidence="8 9">
    <name type="scientific">Cylindrodendrum hubeiense</name>
    <dbReference type="NCBI Taxonomy" id="595255"/>
    <lineage>
        <taxon>Eukaryota</taxon>
        <taxon>Fungi</taxon>
        <taxon>Dikarya</taxon>
        <taxon>Ascomycota</taxon>
        <taxon>Pezizomycotina</taxon>
        <taxon>Sordariomycetes</taxon>
        <taxon>Hypocreomycetidae</taxon>
        <taxon>Hypocreales</taxon>
        <taxon>Nectriaceae</taxon>
        <taxon>Cylindrodendrum</taxon>
    </lineage>
</organism>
<dbReference type="PROSITE" id="PS00687">
    <property type="entry name" value="ALDEHYDE_DEHYDR_GLU"/>
    <property type="match status" value="1"/>
</dbReference>
<dbReference type="GO" id="GO:0046394">
    <property type="term" value="P:carboxylic acid biosynthetic process"/>
    <property type="evidence" value="ECO:0007669"/>
    <property type="project" value="UniProtKB-ARBA"/>
</dbReference>
<dbReference type="InterPro" id="IPR015590">
    <property type="entry name" value="Aldehyde_DH_dom"/>
</dbReference>
<sequence>MATTMSFQKHLSAPNGRQIELNTGLFINNEFVAGSEAPIVSINPANELEICSVESASASDVDKAVAAARNAFKQGPWKSMTPASRGALLFKFADLIEEEAETLATLEAWDNGKPYHSALEDDVSEVVSVLRHYAGWADKIHGHSVSKMGMENYKFGYTLKQPIGVCAQIIPWNYPLTMAAWKLGPALTCGNTVVLKPAEQTPLSILYLAELAVKAGFPPGVLNIVNGIGGVAGRALAEHMDVGKIAFTGSTETAKRIMKGASANLKNITLESGGKSPLLVFNDADVEQAAKWAHLGIMSNQGQICTASSRLLVQRGVYDEFVKNFKKVVTETSIIGDPFTEDTFQGPQISKAQYTSILGFIDRAIKDGANVALGGKPFHCTATNGKGYFISPTIFTEVKRTMEIFQEEVFGPVVVIMPFEDEDEGIELANDSRYGLAGSVFTRDVAKAHRVAERLEAGMVWINNTIDGDVGMPFGGVKQSGIGRELGEAGLEAYCQVKSVYLNTGVNI</sequence>
<dbReference type="GO" id="GO:0004029">
    <property type="term" value="F:aldehyde dehydrogenase (NAD+) activity"/>
    <property type="evidence" value="ECO:0007669"/>
    <property type="project" value="UniProtKB-EC"/>
</dbReference>
<evidence type="ECO:0000256" key="6">
    <source>
        <dbReference type="RuleBase" id="RU003345"/>
    </source>
</evidence>
<gene>
    <name evidence="8" type="ORF">G7Z17_g9345</name>
</gene>
<comment type="catalytic activity">
    <reaction evidence="4">
        <text>an aldehyde + NAD(+) + H2O = a carboxylate + NADH + 2 H(+)</text>
        <dbReference type="Rhea" id="RHEA:16185"/>
        <dbReference type="ChEBI" id="CHEBI:15377"/>
        <dbReference type="ChEBI" id="CHEBI:15378"/>
        <dbReference type="ChEBI" id="CHEBI:17478"/>
        <dbReference type="ChEBI" id="CHEBI:29067"/>
        <dbReference type="ChEBI" id="CHEBI:57540"/>
        <dbReference type="ChEBI" id="CHEBI:57945"/>
        <dbReference type="EC" id="1.2.1.3"/>
    </reaction>
</comment>
<keyword evidence="9" id="KW-1185">Reference proteome</keyword>
<evidence type="ECO:0000256" key="4">
    <source>
        <dbReference type="ARBA" id="ARBA00049194"/>
    </source>
</evidence>
<dbReference type="PANTHER" id="PTHR11699">
    <property type="entry name" value="ALDEHYDE DEHYDROGENASE-RELATED"/>
    <property type="match status" value="1"/>
</dbReference>
<dbReference type="FunFam" id="3.40.605.10:FF:000026">
    <property type="entry name" value="Aldehyde dehydrogenase, putative"/>
    <property type="match status" value="1"/>
</dbReference>
<proteinExistence type="inferred from homology"/>
<dbReference type="Proteomes" id="UP000722485">
    <property type="component" value="Unassembled WGS sequence"/>
</dbReference>
<feature type="active site" evidence="5">
    <location>
        <position position="271"/>
    </location>
</feature>
<dbReference type="Gene3D" id="3.40.605.10">
    <property type="entry name" value="Aldehyde Dehydrogenase, Chain A, domain 1"/>
    <property type="match status" value="1"/>
</dbReference>
<dbReference type="InterPro" id="IPR016162">
    <property type="entry name" value="Ald_DH_N"/>
</dbReference>
<evidence type="ECO:0000259" key="7">
    <source>
        <dbReference type="Pfam" id="PF00171"/>
    </source>
</evidence>
<dbReference type="OrthoDB" id="310895at2759"/>
<evidence type="ECO:0000256" key="3">
    <source>
        <dbReference type="ARBA" id="ARBA00024226"/>
    </source>
</evidence>
<accession>A0A9P5H573</accession>
<reference evidence="8" key="1">
    <citation type="submission" date="2020-03" db="EMBL/GenBank/DDBJ databases">
        <title>Draft Genome Sequence of Cylindrodendrum hubeiense.</title>
        <authorList>
            <person name="Buettner E."/>
            <person name="Kellner H."/>
        </authorList>
    </citation>
    <scope>NUCLEOTIDE SEQUENCE</scope>
    <source>
        <strain evidence="8">IHI 201604</strain>
    </source>
</reference>
<comment type="similarity">
    <text evidence="1 6">Belongs to the aldehyde dehydrogenase family.</text>
</comment>
<dbReference type="FunFam" id="3.40.605.10:FF:000001">
    <property type="entry name" value="Aldehyde dehydrogenase 1"/>
    <property type="match status" value="1"/>
</dbReference>